<dbReference type="Proteomes" id="UP000017805">
    <property type="component" value="Chromosome"/>
</dbReference>
<dbReference type="InterPro" id="IPR029058">
    <property type="entry name" value="AB_hydrolase_fold"/>
</dbReference>
<dbReference type="GO" id="GO:0004177">
    <property type="term" value="F:aminopeptidase activity"/>
    <property type="evidence" value="ECO:0007669"/>
    <property type="project" value="UniProtKB-KW"/>
</dbReference>
<keyword evidence="2" id="KW-0031">Aminopeptidase</keyword>
<dbReference type="OrthoDB" id="3668964at2"/>
<dbReference type="SUPFAM" id="SSF53474">
    <property type="entry name" value="alpha/beta-Hydrolases"/>
    <property type="match status" value="1"/>
</dbReference>
<dbReference type="AlphaFoldDB" id="U5LIA8"/>
<dbReference type="EMBL" id="CP006643">
    <property type="protein sequence ID" value="AGX06362.1"/>
    <property type="molecule type" value="Genomic_DNA"/>
</dbReference>
<dbReference type="PATRIC" id="fig|1367477.3.peg.4516"/>
<gene>
    <name evidence="2" type="ORF">N288_22615</name>
</gene>
<keyword evidence="2" id="KW-0378">Hydrolase</keyword>
<protein>
    <submittedName>
        <fullName evidence="2">Dipeptidyl aminopeptidase</fullName>
    </submittedName>
</protein>
<accession>U5LIA8</accession>
<dbReference type="PANTHER" id="PTHR22946">
    <property type="entry name" value="DIENELACTONE HYDROLASE DOMAIN-CONTAINING PROTEIN-RELATED"/>
    <property type="match status" value="1"/>
</dbReference>
<proteinExistence type="predicted"/>
<dbReference type="RefSeq" id="WP_009792864.1">
    <property type="nucleotide sequence ID" value="NC_022524.1"/>
</dbReference>
<dbReference type="InterPro" id="IPR050261">
    <property type="entry name" value="FrsA_esterase"/>
</dbReference>
<dbReference type="STRING" id="1367477.N288_22615"/>
<dbReference type="HOGENOM" id="CLU_056134_0_0_9"/>
<dbReference type="InterPro" id="IPR001375">
    <property type="entry name" value="Peptidase_S9_cat"/>
</dbReference>
<feature type="domain" description="Peptidase S9 prolyl oligopeptidase catalytic" evidence="1">
    <location>
        <begin position="197"/>
        <end position="309"/>
    </location>
</feature>
<dbReference type="Pfam" id="PF00326">
    <property type="entry name" value="Peptidase_S9"/>
    <property type="match status" value="1"/>
</dbReference>
<dbReference type="KEGG" id="bif:N288_22615"/>
<reference evidence="2 3" key="1">
    <citation type="submission" date="2013-07" db="EMBL/GenBank/DDBJ databases">
        <title>Complete genome sequence of Bacillus infantis NRRL B-14911 that has potential to induce cardiac disease by antigenic mimicry.</title>
        <authorList>
            <person name="Massilamany C."/>
            <person name="Smith T.P.L."/>
            <person name="Loy J.D."/>
            <person name="Barletta R."/>
            <person name="Reddy J."/>
        </authorList>
    </citation>
    <scope>NUCLEOTIDE SEQUENCE [LARGE SCALE GENOMIC DNA]</scope>
    <source>
        <strain evidence="2 3">NRRL B-14911</strain>
    </source>
</reference>
<evidence type="ECO:0000313" key="3">
    <source>
        <dbReference type="Proteomes" id="UP000017805"/>
    </source>
</evidence>
<organism evidence="2 3">
    <name type="scientific">Bacillus infantis NRRL B-14911</name>
    <dbReference type="NCBI Taxonomy" id="1367477"/>
    <lineage>
        <taxon>Bacteria</taxon>
        <taxon>Bacillati</taxon>
        <taxon>Bacillota</taxon>
        <taxon>Bacilli</taxon>
        <taxon>Bacillales</taxon>
        <taxon>Bacillaceae</taxon>
        <taxon>Bacillus</taxon>
    </lineage>
</organism>
<name>U5LIA8_9BACI</name>
<keyword evidence="2" id="KW-0645">Protease</keyword>
<keyword evidence="3" id="KW-1185">Reference proteome</keyword>
<sequence>MYSLDVLAAEGLPPLLERVKTKKDWERKRERILKGWLDCIGGLPTMPQPDIDLISWHSFQDHYLIKIRYSAIYGDWVPANILLPVQGRAMELKEEQDVRDLLFTECLFKQNSLPSILALHPTSEKGKDEVCLAEGRENRQYGLELVRRGYLVLAPDTITAGERVDSADKPFYTAGFYKQHPEWSAVAKMLSDHRQAISVLEKICPADPERIGVIGHSLGGYNGYFLAGIDQRIKAIACSCGFSTFTGDPETHRWGRREWFTHIPKVSEYINVGKAPFEFHEIAALAAPTPFFVWMGQNDPIFPHWQPAAEGLAELRLLYDRLGAGDRFVSYIGQAGHDFPPEIREIAYSFMDCWLLV</sequence>
<evidence type="ECO:0000313" key="2">
    <source>
        <dbReference type="EMBL" id="AGX06362.1"/>
    </source>
</evidence>
<evidence type="ECO:0000259" key="1">
    <source>
        <dbReference type="Pfam" id="PF00326"/>
    </source>
</evidence>
<dbReference type="Gene3D" id="3.40.50.1820">
    <property type="entry name" value="alpha/beta hydrolase"/>
    <property type="match status" value="1"/>
</dbReference>